<feature type="domain" description="HTH cro/C1-type" evidence="1">
    <location>
        <begin position="21"/>
        <end position="76"/>
    </location>
</feature>
<comment type="caution">
    <text evidence="2">The sequence shown here is derived from an EMBL/GenBank/DDBJ whole genome shotgun (WGS) entry which is preliminary data.</text>
</comment>
<dbReference type="Gene3D" id="1.10.260.40">
    <property type="entry name" value="lambda repressor-like DNA-binding domains"/>
    <property type="match status" value="1"/>
</dbReference>
<evidence type="ECO:0000313" key="2">
    <source>
        <dbReference type="EMBL" id="GAA5033918.1"/>
    </source>
</evidence>
<name>A0ABP9JMR2_9MICO</name>
<dbReference type="Pfam" id="PF13560">
    <property type="entry name" value="HTH_31"/>
    <property type="match status" value="1"/>
</dbReference>
<protein>
    <submittedName>
        <fullName evidence="2">Helix-turn-helix transcriptional regulator</fullName>
    </submittedName>
</protein>
<dbReference type="Pfam" id="PF19054">
    <property type="entry name" value="DUF5753"/>
    <property type="match status" value="1"/>
</dbReference>
<dbReference type="CDD" id="cd00093">
    <property type="entry name" value="HTH_XRE"/>
    <property type="match status" value="1"/>
</dbReference>
<dbReference type="InterPro" id="IPR010982">
    <property type="entry name" value="Lambda_DNA-bd_dom_sf"/>
</dbReference>
<proteinExistence type="predicted"/>
<dbReference type="EMBL" id="BAABIW010000024">
    <property type="protein sequence ID" value="GAA5033918.1"/>
    <property type="molecule type" value="Genomic_DNA"/>
</dbReference>
<dbReference type="InterPro" id="IPR001387">
    <property type="entry name" value="Cro/C1-type_HTH"/>
</dbReference>
<dbReference type="SUPFAM" id="SSF47413">
    <property type="entry name" value="lambda repressor-like DNA-binding domains"/>
    <property type="match status" value="1"/>
</dbReference>
<evidence type="ECO:0000313" key="3">
    <source>
        <dbReference type="Proteomes" id="UP001500427"/>
    </source>
</evidence>
<gene>
    <name evidence="2" type="ORF">GCM10023258_34180</name>
</gene>
<dbReference type="SMART" id="SM00530">
    <property type="entry name" value="HTH_XRE"/>
    <property type="match status" value="1"/>
</dbReference>
<accession>A0ABP9JMR2</accession>
<evidence type="ECO:0000259" key="1">
    <source>
        <dbReference type="PROSITE" id="PS50943"/>
    </source>
</evidence>
<dbReference type="RefSeq" id="WP_345508725.1">
    <property type="nucleotide sequence ID" value="NZ_BAABIW010000024.1"/>
</dbReference>
<keyword evidence="3" id="KW-1185">Reference proteome</keyword>
<sequence length="326" mass="36521">MSGTRRSPGPAVAASRLRSRLASYRVHAGLTQKDVAKTLDWSDSKLHRIENGPGRIQTSDLHAMLTLYGITDEDERQAMISLGRASRQPAPSTRYGQRLDPKFVEFLDYEAFADRYFNYQTKLVPGVIQIAGYADAIATNLRFMPDEDEAAAVVDARNERAQYLTGPNGPTAEFIIDEGALHRAIGGESMAWDYKYEVMNRLFEHLNRLNTRGNTIRTGQSASEGLNPDLSIQIVPFEVGAYAALRGPFVALEFDDPNDESLVYLENPDKQDIIRDPLITAQYRTIFDDLQARIPGPDHTAEILEYIRSEFKARHDAFPVRTPSIG</sequence>
<dbReference type="PROSITE" id="PS50943">
    <property type="entry name" value="HTH_CROC1"/>
    <property type="match status" value="1"/>
</dbReference>
<dbReference type="Proteomes" id="UP001500427">
    <property type="component" value="Unassembled WGS sequence"/>
</dbReference>
<organism evidence="2 3">
    <name type="scientific">Terrabacter aeriphilus</name>
    <dbReference type="NCBI Taxonomy" id="515662"/>
    <lineage>
        <taxon>Bacteria</taxon>
        <taxon>Bacillati</taxon>
        <taxon>Actinomycetota</taxon>
        <taxon>Actinomycetes</taxon>
        <taxon>Micrococcales</taxon>
        <taxon>Intrasporangiaceae</taxon>
        <taxon>Terrabacter</taxon>
    </lineage>
</organism>
<dbReference type="InterPro" id="IPR043917">
    <property type="entry name" value="DUF5753"/>
</dbReference>
<reference evidence="3" key="1">
    <citation type="journal article" date="2019" name="Int. J. Syst. Evol. Microbiol.">
        <title>The Global Catalogue of Microorganisms (GCM) 10K type strain sequencing project: providing services to taxonomists for standard genome sequencing and annotation.</title>
        <authorList>
            <consortium name="The Broad Institute Genomics Platform"/>
            <consortium name="The Broad Institute Genome Sequencing Center for Infectious Disease"/>
            <person name="Wu L."/>
            <person name="Ma J."/>
        </authorList>
    </citation>
    <scope>NUCLEOTIDE SEQUENCE [LARGE SCALE GENOMIC DNA]</scope>
    <source>
        <strain evidence="3">JCM 17687</strain>
    </source>
</reference>